<name>A0AAQ3L855_9BACT</name>
<dbReference type="InterPro" id="IPR014757">
    <property type="entry name" value="Tscrpt_reg_IclR_C"/>
</dbReference>
<dbReference type="InterPro" id="IPR029016">
    <property type="entry name" value="GAF-like_dom_sf"/>
</dbReference>
<dbReference type="Gene3D" id="1.10.10.10">
    <property type="entry name" value="Winged helix-like DNA-binding domain superfamily/Winged helix DNA-binding domain"/>
    <property type="match status" value="1"/>
</dbReference>
<dbReference type="Pfam" id="PF01614">
    <property type="entry name" value="IclR_C"/>
    <property type="match status" value="1"/>
</dbReference>
<dbReference type="Pfam" id="PF09339">
    <property type="entry name" value="HTH_IclR"/>
    <property type="match status" value="1"/>
</dbReference>
<dbReference type="AlphaFoldDB" id="A0AAQ3L855"/>
<keyword evidence="7" id="KW-1185">Reference proteome</keyword>
<dbReference type="KEGG" id="puo:RZN69_19685"/>
<keyword evidence="1" id="KW-0805">Transcription regulation</keyword>
<dbReference type="Gene3D" id="3.30.450.40">
    <property type="match status" value="1"/>
</dbReference>
<dbReference type="RefSeq" id="WP_317833078.1">
    <property type="nucleotide sequence ID" value="NZ_CP136920.1"/>
</dbReference>
<dbReference type="SUPFAM" id="SSF55781">
    <property type="entry name" value="GAF domain-like"/>
    <property type="match status" value="1"/>
</dbReference>
<proteinExistence type="predicted"/>
<evidence type="ECO:0000256" key="2">
    <source>
        <dbReference type="ARBA" id="ARBA00023125"/>
    </source>
</evidence>
<accession>A0AAQ3L855</accession>
<dbReference type="EMBL" id="CP136920">
    <property type="protein sequence ID" value="WOO40851.1"/>
    <property type="molecule type" value="Genomic_DNA"/>
</dbReference>
<organism evidence="6 7">
    <name type="scientific">Rubellicoccus peritrichatus</name>
    <dbReference type="NCBI Taxonomy" id="3080537"/>
    <lineage>
        <taxon>Bacteria</taxon>
        <taxon>Pseudomonadati</taxon>
        <taxon>Verrucomicrobiota</taxon>
        <taxon>Opitutia</taxon>
        <taxon>Puniceicoccales</taxon>
        <taxon>Cerasicoccaceae</taxon>
        <taxon>Rubellicoccus</taxon>
    </lineage>
</organism>
<feature type="domain" description="IclR-ED" evidence="5">
    <location>
        <begin position="67"/>
        <end position="249"/>
    </location>
</feature>
<evidence type="ECO:0000256" key="3">
    <source>
        <dbReference type="ARBA" id="ARBA00023163"/>
    </source>
</evidence>
<evidence type="ECO:0000313" key="6">
    <source>
        <dbReference type="EMBL" id="WOO40851.1"/>
    </source>
</evidence>
<dbReference type="GO" id="GO:0003700">
    <property type="term" value="F:DNA-binding transcription factor activity"/>
    <property type="evidence" value="ECO:0007669"/>
    <property type="project" value="TreeGrafter"/>
</dbReference>
<evidence type="ECO:0000259" key="4">
    <source>
        <dbReference type="PROSITE" id="PS51077"/>
    </source>
</evidence>
<dbReference type="InterPro" id="IPR005471">
    <property type="entry name" value="Tscrpt_reg_IclR_N"/>
</dbReference>
<evidence type="ECO:0000259" key="5">
    <source>
        <dbReference type="PROSITE" id="PS51078"/>
    </source>
</evidence>
<dbReference type="SMART" id="SM00346">
    <property type="entry name" value="HTH_ICLR"/>
    <property type="match status" value="1"/>
</dbReference>
<evidence type="ECO:0000313" key="7">
    <source>
        <dbReference type="Proteomes" id="UP001304300"/>
    </source>
</evidence>
<keyword evidence="2" id="KW-0238">DNA-binding</keyword>
<protein>
    <submittedName>
        <fullName evidence="6">IclR family transcriptional regulator</fullName>
    </submittedName>
</protein>
<feature type="domain" description="HTH iclR-type" evidence="4">
    <location>
        <begin position="6"/>
        <end position="66"/>
    </location>
</feature>
<dbReference type="PANTHER" id="PTHR30136:SF35">
    <property type="entry name" value="HTH-TYPE TRANSCRIPTIONAL REGULATOR RV1719"/>
    <property type="match status" value="1"/>
</dbReference>
<dbReference type="InterPro" id="IPR036388">
    <property type="entry name" value="WH-like_DNA-bd_sf"/>
</dbReference>
<keyword evidence="3" id="KW-0804">Transcription</keyword>
<dbReference type="SUPFAM" id="SSF46785">
    <property type="entry name" value="Winged helix' DNA-binding domain"/>
    <property type="match status" value="1"/>
</dbReference>
<dbReference type="Proteomes" id="UP001304300">
    <property type="component" value="Chromosome"/>
</dbReference>
<dbReference type="GO" id="GO:0003677">
    <property type="term" value="F:DNA binding"/>
    <property type="evidence" value="ECO:0007669"/>
    <property type="project" value="UniProtKB-KW"/>
</dbReference>
<dbReference type="PANTHER" id="PTHR30136">
    <property type="entry name" value="HELIX-TURN-HELIX TRANSCRIPTIONAL REGULATOR, ICLR FAMILY"/>
    <property type="match status" value="1"/>
</dbReference>
<gene>
    <name evidence="6" type="ORF">RZN69_19685</name>
</gene>
<reference evidence="6 7" key="1">
    <citation type="submission" date="2023-10" db="EMBL/GenBank/DDBJ databases">
        <title>Rubellicoccus peritrichatus gen. nov., sp. nov., isolated from an algae of coral reef tank.</title>
        <authorList>
            <person name="Luo J."/>
        </authorList>
    </citation>
    <scope>NUCLEOTIDE SEQUENCE [LARGE SCALE GENOMIC DNA]</scope>
    <source>
        <strain evidence="6 7">CR14</strain>
    </source>
</reference>
<dbReference type="GO" id="GO:0045892">
    <property type="term" value="P:negative regulation of DNA-templated transcription"/>
    <property type="evidence" value="ECO:0007669"/>
    <property type="project" value="TreeGrafter"/>
</dbReference>
<dbReference type="PROSITE" id="PS51078">
    <property type="entry name" value="ICLR_ED"/>
    <property type="match status" value="1"/>
</dbReference>
<evidence type="ECO:0000256" key="1">
    <source>
        <dbReference type="ARBA" id="ARBA00023015"/>
    </source>
</evidence>
<dbReference type="PROSITE" id="PS51077">
    <property type="entry name" value="HTH_ICLR"/>
    <property type="match status" value="1"/>
</dbReference>
<dbReference type="InterPro" id="IPR050707">
    <property type="entry name" value="HTH_MetabolicPath_Reg"/>
</dbReference>
<dbReference type="InterPro" id="IPR036390">
    <property type="entry name" value="WH_DNA-bd_sf"/>
</dbReference>
<sequence>MNNYSIPNLKNACLAIKRLADEETGLSIAELVEELEVPRTSMLRIVSTLEEEGFLRRSGRKYQLGTTMLAFGLTALKESNIREVARPMLKDLSLATSETSHIAQLAGKQILIMEVCDSPHPVRAASRAGTLADVHCSATGKVLLAYTVSDLADFFDDMTLTRRTANTITTLPDLAKEVEQTRQQGFGVDNEEYTIGVRCLAAPVRNAVNDVVAAIGITASVTTFTQRRIKEISEIVTATAQELSSRLGAS</sequence>